<dbReference type="InterPro" id="IPR000277">
    <property type="entry name" value="Cys/Met-Metab_PyrdxlP-dep_enz"/>
</dbReference>
<gene>
    <name evidence="7" type="ORF">AUMI_13330</name>
</gene>
<evidence type="ECO:0000256" key="6">
    <source>
        <dbReference type="RuleBase" id="RU362118"/>
    </source>
</evidence>
<dbReference type="InterPro" id="IPR054542">
    <property type="entry name" value="Cys_met_metab_PP"/>
</dbReference>
<dbReference type="EMBL" id="AP017457">
    <property type="protein sequence ID" value="BAU98875.1"/>
    <property type="molecule type" value="Genomic_DNA"/>
</dbReference>
<comment type="similarity">
    <text evidence="2 6">Belongs to the trans-sulfuration enzymes family.</text>
</comment>
<sequence length="430" mass="46145">MADREYGFKTRSIHAGNIPDSTTGARALPIYQTSAFVFDDTSDAAARFALQKYGNIYSRVSNPTVASFEERVASLEGGLGAVATASGLSAQYITFASLVGQGDHIVSSANLYGGSITQLDITLRRFGVETTFVQSANPEDYAAAITENTKLIYAETVANPSGEVADIEGLADVAHAHGIPLIIDSTIATPYLCRPIEWGADVVIHSATKFLGGHGTTLGGVVVESGRFDWNTDKFPLFDEPVPSYGGLTWGGNFGEYAFLTRLRAEQLRDIGPVLSAQSAFLLAQGVETLPYRMQAHIDNARIVANWLAQDSRIEFVNWAGLPSHPHYERGLKYLPQGPGSVFSFSVKGGREVGRKFIESVELASHVANIGDAKTLVIHPASTTHAQLTDQQLLDAGVLPGIVRLSVGIEDVDDIIYDLDQALTKAVEGK</sequence>
<dbReference type="InterPro" id="IPR006235">
    <property type="entry name" value="OAc-hSer/O-AcSer_sulfhydrylase"/>
</dbReference>
<dbReference type="GO" id="GO:0019346">
    <property type="term" value="P:transsulfuration"/>
    <property type="evidence" value="ECO:0007669"/>
    <property type="project" value="InterPro"/>
</dbReference>
<organism evidence="7 8">
    <name type="scientific">Aurantimicrobium minutum</name>
    <dbReference type="NCBI Taxonomy" id="708131"/>
    <lineage>
        <taxon>Bacteria</taxon>
        <taxon>Bacillati</taxon>
        <taxon>Actinomycetota</taxon>
        <taxon>Actinomycetes</taxon>
        <taxon>Micrococcales</taxon>
        <taxon>Microbacteriaceae</taxon>
        <taxon>Aurantimicrobium</taxon>
    </lineage>
</organism>
<evidence type="ECO:0000313" key="7">
    <source>
        <dbReference type="EMBL" id="BAU98875.1"/>
    </source>
</evidence>
<keyword evidence="3" id="KW-0808">Transferase</keyword>
<dbReference type="InterPro" id="IPR015421">
    <property type="entry name" value="PyrdxlP-dep_Trfase_major"/>
</dbReference>
<dbReference type="GO" id="GO:0003961">
    <property type="term" value="F:O-acetylhomoserine aminocarboxypropyltransferase activity"/>
    <property type="evidence" value="ECO:0007669"/>
    <property type="project" value="TreeGrafter"/>
</dbReference>
<evidence type="ECO:0000256" key="4">
    <source>
        <dbReference type="ARBA" id="ARBA00022898"/>
    </source>
</evidence>
<dbReference type="SUPFAM" id="SSF53383">
    <property type="entry name" value="PLP-dependent transferases"/>
    <property type="match status" value="1"/>
</dbReference>
<dbReference type="OrthoDB" id="9780685at2"/>
<keyword evidence="4 5" id="KW-0663">Pyridoxal phosphate</keyword>
<dbReference type="PANTHER" id="PTHR43797:SF2">
    <property type="entry name" value="HOMOCYSTEINE_CYSTEINE SYNTHASE"/>
    <property type="match status" value="1"/>
</dbReference>
<dbReference type="GO" id="GO:0071269">
    <property type="term" value="P:L-homocysteine biosynthetic process"/>
    <property type="evidence" value="ECO:0007669"/>
    <property type="project" value="TreeGrafter"/>
</dbReference>
<dbReference type="Gene3D" id="3.40.640.10">
    <property type="entry name" value="Type I PLP-dependent aspartate aminotransferase-like (Major domain)"/>
    <property type="match status" value="1"/>
</dbReference>
<dbReference type="AlphaFoldDB" id="A0A173LV94"/>
<dbReference type="KEGG" id="amin:AUMI_13330"/>
<evidence type="ECO:0000256" key="3">
    <source>
        <dbReference type="ARBA" id="ARBA00022679"/>
    </source>
</evidence>
<feature type="modified residue" description="N6-(pyridoxal phosphate)lysine" evidence="5">
    <location>
        <position position="209"/>
    </location>
</feature>
<dbReference type="GO" id="GO:0005737">
    <property type="term" value="C:cytoplasm"/>
    <property type="evidence" value="ECO:0007669"/>
    <property type="project" value="TreeGrafter"/>
</dbReference>
<protein>
    <submittedName>
        <fullName evidence="7">O-acetylhomoserine sulfhydrylase</fullName>
    </submittedName>
</protein>
<dbReference type="NCBIfam" id="TIGR01326">
    <property type="entry name" value="OAH_OAS_sulfhy"/>
    <property type="match status" value="1"/>
</dbReference>
<dbReference type="Gene3D" id="3.90.1150.10">
    <property type="entry name" value="Aspartate Aminotransferase, domain 1"/>
    <property type="match status" value="1"/>
</dbReference>
<comment type="cofactor">
    <cofactor evidence="1 6">
        <name>pyridoxal 5'-phosphate</name>
        <dbReference type="ChEBI" id="CHEBI:597326"/>
    </cofactor>
</comment>
<accession>A0A173LV94</accession>
<dbReference type="PROSITE" id="PS00868">
    <property type="entry name" value="CYS_MET_METAB_PP"/>
    <property type="match status" value="1"/>
</dbReference>
<dbReference type="Proteomes" id="UP000243847">
    <property type="component" value="Chromosome sequence1"/>
</dbReference>
<dbReference type="GO" id="GO:0030170">
    <property type="term" value="F:pyridoxal phosphate binding"/>
    <property type="evidence" value="ECO:0007669"/>
    <property type="project" value="InterPro"/>
</dbReference>
<dbReference type="InterPro" id="IPR015422">
    <property type="entry name" value="PyrdxlP-dep_Trfase_small"/>
</dbReference>
<dbReference type="PANTHER" id="PTHR43797">
    <property type="entry name" value="HOMOCYSTEINE/CYSTEINE SYNTHASE"/>
    <property type="match status" value="1"/>
</dbReference>
<dbReference type="PIRSF" id="PIRSF001434">
    <property type="entry name" value="CGS"/>
    <property type="match status" value="1"/>
</dbReference>
<name>A0A173LV94_9MICO</name>
<evidence type="ECO:0000313" key="8">
    <source>
        <dbReference type="Proteomes" id="UP000243847"/>
    </source>
</evidence>
<evidence type="ECO:0000256" key="1">
    <source>
        <dbReference type="ARBA" id="ARBA00001933"/>
    </source>
</evidence>
<evidence type="ECO:0000256" key="2">
    <source>
        <dbReference type="ARBA" id="ARBA00009077"/>
    </source>
</evidence>
<dbReference type="CDD" id="cd00614">
    <property type="entry name" value="CGS_like"/>
    <property type="match status" value="1"/>
</dbReference>
<dbReference type="GO" id="GO:0006535">
    <property type="term" value="P:cysteine biosynthetic process from serine"/>
    <property type="evidence" value="ECO:0007669"/>
    <property type="project" value="TreeGrafter"/>
</dbReference>
<proteinExistence type="inferred from homology"/>
<dbReference type="InterPro" id="IPR015424">
    <property type="entry name" value="PyrdxlP-dep_Trfase"/>
</dbReference>
<evidence type="ECO:0000256" key="5">
    <source>
        <dbReference type="PIRSR" id="PIRSR001434-2"/>
    </source>
</evidence>
<dbReference type="RefSeq" id="WP_096383387.1">
    <property type="nucleotide sequence ID" value="NZ_AP017457.1"/>
</dbReference>
<reference evidence="7 8" key="1">
    <citation type="journal article" date="2016" name="Genome Announc.">
        <title>Complete Genome Sequence of Aurantimicrobium minutum Type Strain KNCT, a Planktonic Ultramicrobacterium Isolated from River Water.</title>
        <authorList>
            <person name="Nakai R."/>
            <person name="Fujisawa T."/>
            <person name="Nakamura Y."/>
            <person name="Nishide H."/>
            <person name="Uchiyama I."/>
            <person name="Baba T."/>
            <person name="Toyoda A."/>
            <person name="Fujiyama A."/>
            <person name="Naganuma T."/>
            <person name="Niki H."/>
        </authorList>
    </citation>
    <scope>NUCLEOTIDE SEQUENCE [LARGE SCALE GENOMIC DNA]</scope>
    <source>
        <strain evidence="7 8">KNC</strain>
    </source>
</reference>
<dbReference type="GeneID" id="80451520"/>
<dbReference type="Pfam" id="PF01053">
    <property type="entry name" value="Cys_Met_Meta_PP"/>
    <property type="match status" value="1"/>
</dbReference>
<dbReference type="GO" id="GO:0004124">
    <property type="term" value="F:cysteine synthase activity"/>
    <property type="evidence" value="ECO:0007669"/>
    <property type="project" value="TreeGrafter"/>
</dbReference>
<dbReference type="FunFam" id="3.40.640.10:FF:000035">
    <property type="entry name" value="O-succinylhomoserine sulfhydrylase"/>
    <property type="match status" value="1"/>
</dbReference>